<dbReference type="PANTHER" id="PTHR33136:SF13">
    <property type="entry name" value="OS10G0328900 PROTEIN"/>
    <property type="match status" value="1"/>
</dbReference>
<dbReference type="Proteomes" id="UP001206925">
    <property type="component" value="Unassembled WGS sequence"/>
</dbReference>
<organism evidence="8 9">
    <name type="scientific">Ambrosia artemisiifolia</name>
    <name type="common">Common ragweed</name>
    <dbReference type="NCBI Taxonomy" id="4212"/>
    <lineage>
        <taxon>Eukaryota</taxon>
        <taxon>Viridiplantae</taxon>
        <taxon>Streptophyta</taxon>
        <taxon>Embryophyta</taxon>
        <taxon>Tracheophyta</taxon>
        <taxon>Spermatophyta</taxon>
        <taxon>Magnoliopsida</taxon>
        <taxon>eudicotyledons</taxon>
        <taxon>Gunneridae</taxon>
        <taxon>Pentapetalae</taxon>
        <taxon>asterids</taxon>
        <taxon>campanulids</taxon>
        <taxon>Asterales</taxon>
        <taxon>Asteraceae</taxon>
        <taxon>Asteroideae</taxon>
        <taxon>Heliantheae alliance</taxon>
        <taxon>Heliantheae</taxon>
        <taxon>Ambrosia</taxon>
    </lineage>
</organism>
<evidence type="ECO:0000256" key="4">
    <source>
        <dbReference type="ARBA" id="ARBA00022702"/>
    </source>
</evidence>
<dbReference type="AlphaFoldDB" id="A0AAD5BN75"/>
<proteinExistence type="inferred from homology"/>
<keyword evidence="5 7" id="KW-0732">Signal</keyword>
<dbReference type="PANTHER" id="PTHR33136">
    <property type="entry name" value="RAPID ALKALINIZATION FACTOR-LIKE"/>
    <property type="match status" value="1"/>
</dbReference>
<evidence type="ECO:0000313" key="8">
    <source>
        <dbReference type="EMBL" id="KAI7726466.1"/>
    </source>
</evidence>
<evidence type="ECO:0000313" key="9">
    <source>
        <dbReference type="Proteomes" id="UP001206925"/>
    </source>
</evidence>
<comment type="subcellular location">
    <subcellularLocation>
        <location evidence="1">Secreted</location>
    </subcellularLocation>
</comment>
<keyword evidence="6" id="KW-1015">Disulfide bond</keyword>
<evidence type="ECO:0000256" key="1">
    <source>
        <dbReference type="ARBA" id="ARBA00004613"/>
    </source>
</evidence>
<dbReference type="GO" id="GO:0019722">
    <property type="term" value="P:calcium-mediated signaling"/>
    <property type="evidence" value="ECO:0007669"/>
    <property type="project" value="TreeGrafter"/>
</dbReference>
<evidence type="ECO:0000256" key="7">
    <source>
        <dbReference type="SAM" id="SignalP"/>
    </source>
</evidence>
<gene>
    <name evidence="8" type="ORF">M8C21_018356</name>
</gene>
<dbReference type="Pfam" id="PF05498">
    <property type="entry name" value="RALF"/>
    <property type="match status" value="1"/>
</dbReference>
<keyword evidence="3" id="KW-0964">Secreted</keyword>
<evidence type="ECO:0000256" key="2">
    <source>
        <dbReference type="ARBA" id="ARBA00009178"/>
    </source>
</evidence>
<reference evidence="8" key="1">
    <citation type="submission" date="2022-06" db="EMBL/GenBank/DDBJ databases">
        <title>Uncovering the hologenomic basis of an extraordinary plant invasion.</title>
        <authorList>
            <person name="Bieker V.C."/>
            <person name="Martin M.D."/>
            <person name="Gilbert T."/>
            <person name="Hodgins K."/>
            <person name="Battlay P."/>
            <person name="Petersen B."/>
            <person name="Wilson J."/>
        </authorList>
    </citation>
    <scope>NUCLEOTIDE SEQUENCE</scope>
    <source>
        <strain evidence="8">AA19_3_7</strain>
        <tissue evidence="8">Leaf</tissue>
    </source>
</reference>
<protein>
    <recommendedName>
        <fullName evidence="10">Rapid ALkalinization Factor</fullName>
    </recommendedName>
</protein>
<dbReference type="GO" id="GO:0009506">
    <property type="term" value="C:plasmodesma"/>
    <property type="evidence" value="ECO:0007669"/>
    <property type="project" value="TreeGrafter"/>
</dbReference>
<comment type="similarity">
    <text evidence="2">Belongs to the plant rapid alkalinization factor (RALF) family.</text>
</comment>
<keyword evidence="4" id="KW-0372">Hormone</keyword>
<dbReference type="EMBL" id="JAMZMK010011666">
    <property type="protein sequence ID" value="KAI7726466.1"/>
    <property type="molecule type" value="Genomic_DNA"/>
</dbReference>
<feature type="signal peptide" evidence="7">
    <location>
        <begin position="1"/>
        <end position="27"/>
    </location>
</feature>
<sequence>MSNHSIPIIPLLLLASILLLHTIAVAAVNNHRVTFFPTTGCNGSTAECLSEGLDLGLEYDNEFLMDSESNRRILATRRRYISYGALSKNNVPCSRRGASYYNCRSGGQANPYTRGCSAITRCRR</sequence>
<dbReference type="InterPro" id="IPR008801">
    <property type="entry name" value="RALF"/>
</dbReference>
<feature type="chain" id="PRO_5042118597" description="Rapid ALkalinization Factor" evidence="7">
    <location>
        <begin position="28"/>
        <end position="124"/>
    </location>
</feature>
<evidence type="ECO:0000256" key="5">
    <source>
        <dbReference type="ARBA" id="ARBA00022729"/>
    </source>
</evidence>
<evidence type="ECO:0000256" key="3">
    <source>
        <dbReference type="ARBA" id="ARBA00022525"/>
    </source>
</evidence>
<name>A0AAD5BN75_AMBAR</name>
<evidence type="ECO:0000256" key="6">
    <source>
        <dbReference type="ARBA" id="ARBA00023157"/>
    </source>
</evidence>
<comment type="caution">
    <text evidence="8">The sequence shown here is derived from an EMBL/GenBank/DDBJ whole genome shotgun (WGS) entry which is preliminary data.</text>
</comment>
<dbReference type="GO" id="GO:0005179">
    <property type="term" value="F:hormone activity"/>
    <property type="evidence" value="ECO:0007669"/>
    <property type="project" value="UniProtKB-KW"/>
</dbReference>
<keyword evidence="9" id="KW-1185">Reference proteome</keyword>
<dbReference type="GO" id="GO:0005576">
    <property type="term" value="C:extracellular region"/>
    <property type="evidence" value="ECO:0007669"/>
    <property type="project" value="UniProtKB-SubCell"/>
</dbReference>
<evidence type="ECO:0008006" key="10">
    <source>
        <dbReference type="Google" id="ProtNLM"/>
    </source>
</evidence>
<accession>A0AAD5BN75</accession>